<dbReference type="PANTHER" id="PTHR42982">
    <property type="entry name" value="SEC-INDEPENDENT PROTEIN TRANSLOCASE PROTEIN TATA"/>
    <property type="match status" value="1"/>
</dbReference>
<evidence type="ECO:0000313" key="12">
    <source>
        <dbReference type="Proteomes" id="UP000680020"/>
    </source>
</evidence>
<organism evidence="11 12">
    <name type="scientific">Wohlfahrtiimonas chitiniclastica</name>
    <dbReference type="NCBI Taxonomy" id="400946"/>
    <lineage>
        <taxon>Bacteria</taxon>
        <taxon>Pseudomonadati</taxon>
        <taxon>Pseudomonadota</taxon>
        <taxon>Gammaproteobacteria</taxon>
        <taxon>Cardiobacteriales</taxon>
        <taxon>Ignatzschineriaceae</taxon>
        <taxon>Wohlfahrtiimonas</taxon>
    </lineage>
</organism>
<evidence type="ECO:0000256" key="4">
    <source>
        <dbReference type="ARBA" id="ARBA00022692"/>
    </source>
</evidence>
<comment type="caution">
    <text evidence="11">The sequence shown here is derived from an EMBL/GenBank/DDBJ whole genome shotgun (WGS) entry which is preliminary data.</text>
</comment>
<keyword evidence="2 9" id="KW-0813">Transport</keyword>
<evidence type="ECO:0000256" key="10">
    <source>
        <dbReference type="SAM" id="MobiDB-lite"/>
    </source>
</evidence>
<dbReference type="NCBIfam" id="TIGR01411">
    <property type="entry name" value="tatAE"/>
    <property type="match status" value="1"/>
</dbReference>
<evidence type="ECO:0000256" key="9">
    <source>
        <dbReference type="HAMAP-Rule" id="MF_00236"/>
    </source>
</evidence>
<keyword evidence="3 9" id="KW-1003">Cell membrane</keyword>
<keyword evidence="8 9" id="KW-0472">Membrane</keyword>
<keyword evidence="5 9" id="KW-0653">Protein transport</keyword>
<comment type="function">
    <text evidence="9">Part of the twin-arginine translocation (Tat) system that transports large folded proteins containing a characteristic twin-arginine motif in their signal peptide across membranes. TatA could form the protein-conducting channel of the Tat system.</text>
</comment>
<keyword evidence="7 9" id="KW-0811">Translocation</keyword>
<accession>A0A162U0G0</accession>
<dbReference type="PANTHER" id="PTHR42982:SF1">
    <property type="entry name" value="SEC-INDEPENDENT PROTEIN TRANSLOCASE PROTEIN TATA"/>
    <property type="match status" value="1"/>
</dbReference>
<keyword evidence="4 9" id="KW-0812">Transmembrane</keyword>
<feature type="compositionally biased region" description="Basic and acidic residues" evidence="10">
    <location>
        <begin position="72"/>
        <end position="82"/>
    </location>
</feature>
<feature type="transmembrane region" description="Helical" evidence="9">
    <location>
        <begin position="6"/>
        <end position="22"/>
    </location>
</feature>
<dbReference type="Pfam" id="PF02416">
    <property type="entry name" value="TatA_B_E"/>
    <property type="match status" value="1"/>
</dbReference>
<evidence type="ECO:0000256" key="7">
    <source>
        <dbReference type="ARBA" id="ARBA00023010"/>
    </source>
</evidence>
<evidence type="ECO:0000256" key="6">
    <source>
        <dbReference type="ARBA" id="ARBA00022989"/>
    </source>
</evidence>
<gene>
    <name evidence="9 11" type="primary">tatA</name>
    <name evidence="11" type="ORF">J7561_00755</name>
</gene>
<dbReference type="NCBIfam" id="NF002813">
    <property type="entry name" value="PRK02958.1"/>
    <property type="match status" value="1"/>
</dbReference>
<feature type="compositionally biased region" description="Basic and acidic residues" evidence="10">
    <location>
        <begin position="44"/>
        <end position="65"/>
    </location>
</feature>
<comment type="similarity">
    <text evidence="9">Belongs to the TatA/E family.</text>
</comment>
<dbReference type="Gene3D" id="1.20.5.3310">
    <property type="match status" value="1"/>
</dbReference>
<dbReference type="InterPro" id="IPR006312">
    <property type="entry name" value="TatA/E"/>
</dbReference>
<evidence type="ECO:0000256" key="1">
    <source>
        <dbReference type="ARBA" id="ARBA00004162"/>
    </source>
</evidence>
<dbReference type="Proteomes" id="UP000680020">
    <property type="component" value="Unassembled WGS sequence"/>
</dbReference>
<dbReference type="EMBL" id="JAGIBU010000001">
    <property type="protein sequence ID" value="MBS7823730.1"/>
    <property type="molecule type" value="Genomic_DNA"/>
</dbReference>
<dbReference type="InterPro" id="IPR003369">
    <property type="entry name" value="TatA/B/E"/>
</dbReference>
<evidence type="ECO:0000256" key="8">
    <source>
        <dbReference type="ARBA" id="ARBA00023136"/>
    </source>
</evidence>
<sequence length="82" mass="9033">MGSFSIWHWIIVLIVVLAIFGTKKLRNMGGDLGTALKGFKDAMKEDEKKEGDKDGKVESVEHKSTEAAPKVDASETKKDNVQ</sequence>
<keyword evidence="6 9" id="KW-1133">Transmembrane helix</keyword>
<dbReference type="GeneID" id="58263236"/>
<reference evidence="11" key="1">
    <citation type="submission" date="2021-03" db="EMBL/GenBank/DDBJ databases">
        <title>Identification and antibiotic profiling of Wohlfahrtiimonas chitiniclastica, an underestimated human pathogen.</title>
        <authorList>
            <person name="Kopf A."/>
            <person name="Bunk B."/>
            <person name="Coldewey S."/>
            <person name="Gunzer F."/>
            <person name="Riedel T."/>
            <person name="Schroettner P."/>
        </authorList>
    </citation>
    <scope>NUCLEOTIDE SEQUENCE</scope>
    <source>
        <strain evidence="11">DSM 100917</strain>
    </source>
</reference>
<evidence type="ECO:0000256" key="2">
    <source>
        <dbReference type="ARBA" id="ARBA00022448"/>
    </source>
</evidence>
<proteinExistence type="inferred from homology"/>
<name>A0A162U0G0_9GAMM</name>
<dbReference type="GO" id="GO:0043953">
    <property type="term" value="P:protein transport by the Tat complex"/>
    <property type="evidence" value="ECO:0007669"/>
    <property type="project" value="UniProtKB-UniRule"/>
</dbReference>
<protein>
    <recommendedName>
        <fullName evidence="9">Sec-independent protein translocase protein TatA</fullName>
    </recommendedName>
</protein>
<dbReference type="HAMAP" id="MF_00236">
    <property type="entry name" value="TatA_E"/>
    <property type="match status" value="1"/>
</dbReference>
<comment type="subcellular location">
    <subcellularLocation>
        <location evidence="1 9">Cell membrane</location>
        <topology evidence="1 9">Single-pass membrane protein</topology>
    </subcellularLocation>
</comment>
<evidence type="ECO:0000313" key="11">
    <source>
        <dbReference type="EMBL" id="MBS7823730.1"/>
    </source>
</evidence>
<dbReference type="GO" id="GO:0033281">
    <property type="term" value="C:TAT protein transport complex"/>
    <property type="evidence" value="ECO:0007669"/>
    <property type="project" value="UniProtKB-UniRule"/>
</dbReference>
<comment type="subunit">
    <text evidence="9">The Tat system comprises two distinct complexes: a TatABC complex, containing multiple copies of TatA, TatB and TatC subunits, and a separate TatA complex, containing only TatA subunits. Substrates initially bind to the TatABC complex, which probably triggers association of the separate TatA complex to form the active translocon.</text>
</comment>
<dbReference type="RefSeq" id="WP_008314879.1">
    <property type="nucleotide sequence ID" value="NZ_CP115969.1"/>
</dbReference>
<dbReference type="AlphaFoldDB" id="A0A162U0G0"/>
<dbReference type="GO" id="GO:0008320">
    <property type="term" value="F:protein transmembrane transporter activity"/>
    <property type="evidence" value="ECO:0007669"/>
    <property type="project" value="UniProtKB-UniRule"/>
</dbReference>
<feature type="region of interest" description="Disordered" evidence="10">
    <location>
        <begin position="44"/>
        <end position="82"/>
    </location>
</feature>
<evidence type="ECO:0000256" key="3">
    <source>
        <dbReference type="ARBA" id="ARBA00022475"/>
    </source>
</evidence>
<evidence type="ECO:0000256" key="5">
    <source>
        <dbReference type="ARBA" id="ARBA00022927"/>
    </source>
</evidence>